<evidence type="ECO:0000313" key="3">
    <source>
        <dbReference type="Proteomes" id="UP000663792"/>
    </source>
</evidence>
<dbReference type="Pfam" id="PF00682">
    <property type="entry name" value="HMGL-like"/>
    <property type="match status" value="1"/>
</dbReference>
<dbReference type="EC" id="6.4.1.1" evidence="2"/>
<proteinExistence type="predicted"/>
<dbReference type="NCBIfam" id="NF006761">
    <property type="entry name" value="PRK09282.1"/>
    <property type="match status" value="1"/>
</dbReference>
<dbReference type="PANTHER" id="PTHR43778">
    <property type="entry name" value="PYRUVATE CARBOXYLASE"/>
    <property type="match status" value="1"/>
</dbReference>
<dbReference type="InterPro" id="IPR013785">
    <property type="entry name" value="Aldolase_TIM"/>
</dbReference>
<dbReference type="Gene3D" id="3.20.20.70">
    <property type="entry name" value="Aldolase class I"/>
    <property type="match status" value="1"/>
</dbReference>
<dbReference type="PROSITE" id="PS50991">
    <property type="entry name" value="PYR_CT"/>
    <property type="match status" value="1"/>
</dbReference>
<dbReference type="InterPro" id="IPR000891">
    <property type="entry name" value="PYR_CT"/>
</dbReference>
<comment type="caution">
    <text evidence="2">The sequence shown here is derived from an EMBL/GenBank/DDBJ whole genome shotgun (WGS) entry which is preliminary data.</text>
</comment>
<feature type="domain" description="Pyruvate carboxyltransferase" evidence="1">
    <location>
        <begin position="26"/>
        <end position="288"/>
    </location>
</feature>
<dbReference type="SUPFAM" id="SSF51569">
    <property type="entry name" value="Aldolase"/>
    <property type="match status" value="1"/>
</dbReference>
<dbReference type="GO" id="GO:0006094">
    <property type="term" value="P:gluconeogenesis"/>
    <property type="evidence" value="ECO:0007669"/>
    <property type="project" value="TreeGrafter"/>
</dbReference>
<dbReference type="GO" id="GO:0005737">
    <property type="term" value="C:cytoplasm"/>
    <property type="evidence" value="ECO:0007669"/>
    <property type="project" value="TreeGrafter"/>
</dbReference>
<dbReference type="CDD" id="cd07937">
    <property type="entry name" value="DRE_TIM_PC_TC_5S"/>
    <property type="match status" value="1"/>
</dbReference>
<reference evidence="2" key="1">
    <citation type="submission" date="2021-01" db="EMBL/GenBank/DDBJ databases">
        <title>YIM 132084 draft genome.</title>
        <authorList>
            <person name="An D."/>
        </authorList>
    </citation>
    <scope>NUCLEOTIDE SEQUENCE</scope>
    <source>
        <strain evidence="2">YIM 132084</strain>
    </source>
</reference>
<dbReference type="PANTHER" id="PTHR43778:SF2">
    <property type="entry name" value="PYRUVATE CARBOXYLASE, MITOCHONDRIAL"/>
    <property type="match status" value="1"/>
</dbReference>
<name>A0A938YDB4_9ACTN</name>
<keyword evidence="3" id="KW-1185">Reference proteome</keyword>
<evidence type="ECO:0000259" key="1">
    <source>
        <dbReference type="PROSITE" id="PS50991"/>
    </source>
</evidence>
<gene>
    <name evidence="2" type="ORF">JL106_09465</name>
</gene>
<evidence type="ECO:0000313" key="2">
    <source>
        <dbReference type="EMBL" id="MBM9467503.1"/>
    </source>
</evidence>
<keyword evidence="2" id="KW-0670">Pyruvate</keyword>
<dbReference type="SUPFAM" id="SSF89000">
    <property type="entry name" value="post-HMGL domain-like"/>
    <property type="match status" value="1"/>
</dbReference>
<dbReference type="Pfam" id="PF02436">
    <property type="entry name" value="PYC_OADA"/>
    <property type="match status" value="1"/>
</dbReference>
<dbReference type="EMBL" id="JAERWK010000011">
    <property type="protein sequence ID" value="MBM9467503.1"/>
    <property type="molecule type" value="Genomic_DNA"/>
</dbReference>
<dbReference type="InterPro" id="IPR055268">
    <property type="entry name" value="PCB-like"/>
</dbReference>
<dbReference type="Proteomes" id="UP000663792">
    <property type="component" value="Unassembled WGS sequence"/>
</dbReference>
<dbReference type="AlphaFoldDB" id="A0A938YDB4"/>
<dbReference type="RefSeq" id="WP_205260468.1">
    <property type="nucleotide sequence ID" value="NZ_JAERWK010000011.1"/>
</dbReference>
<protein>
    <submittedName>
        <fullName evidence="2">Pyruvate carboxylase subunit B</fullName>
        <ecNumber evidence="2">6.4.1.1</ecNumber>
    </submittedName>
</protein>
<keyword evidence="2" id="KW-0436">Ligase</keyword>
<organism evidence="2 3">
    <name type="scientific">Nakamurella leprariae</name>
    <dbReference type="NCBI Taxonomy" id="2803911"/>
    <lineage>
        <taxon>Bacteria</taxon>
        <taxon>Bacillati</taxon>
        <taxon>Actinomycetota</taxon>
        <taxon>Actinomycetes</taxon>
        <taxon>Nakamurellales</taxon>
        <taxon>Nakamurellaceae</taxon>
        <taxon>Nakamurella</taxon>
    </lineage>
</organism>
<dbReference type="InterPro" id="IPR003379">
    <property type="entry name" value="Carboxylase_cons_dom"/>
</dbReference>
<accession>A0A938YDB4</accession>
<dbReference type="GO" id="GO:0004736">
    <property type="term" value="F:pyruvate carboxylase activity"/>
    <property type="evidence" value="ECO:0007669"/>
    <property type="project" value="UniProtKB-EC"/>
</dbReference>
<sequence>MTSSTTPSIAALMSLGGRPANSRREIKIIDTTLRDGHQSLWATRMRTDHIVSMIGDFDQVGFEQVDLVAPIQFDVAVRYLKEDPWERVRLAHQHAPNSKLRALIRSRNIASFDFLPDDVIMAWVEQLYANGFRVIGSFDGLNDVDNIAPGLRRAKELGASTFGAVSFCESPVHTDELFVAKAIELIEKADVDAIMLKDAGGLLTPDRVRTLVPALKAVIGDRPLEVHTHSLTGLAPLVCLEAVELGADALHLSIAPLATGNAQPSVQNVVRDLRALGYVVNVDDARIESISQQIAAIAEAEGKPLGVPVEYNGLHYMHQTPGGMLSNFRSQLATAGLSDRFDELLLEVARVREELAFPIMITPFAQFVGTQAVMNVMSGERYAVVPNEIKKYVLGYYGALLADIEPGLREKIIANGASDIPLEPAPIPPMLPGLRERHPEESIDLLLLRAMFAGSQVDEMKRTVAAGGNPDEIPRPVLGLVKALYDMSSTGRHSLTAGDLTISIERGDGNHAA</sequence>